<dbReference type="InterPro" id="IPR043129">
    <property type="entry name" value="ATPase_NBD"/>
</dbReference>
<dbReference type="SUPFAM" id="SSF53067">
    <property type="entry name" value="Actin-like ATPase domain"/>
    <property type="match status" value="1"/>
</dbReference>
<dbReference type="EMBL" id="CP014585">
    <property type="protein sequence ID" value="ANZ75408.1"/>
    <property type="molecule type" value="Genomic_DNA"/>
</dbReference>
<reference evidence="1 2" key="1">
    <citation type="submission" date="2016-02" db="EMBL/GenBank/DDBJ databases">
        <title>Comparative genomic and transcriptomic foundation for Pichia pastoris.</title>
        <authorList>
            <person name="Love K.R."/>
            <person name="Shah K.A."/>
            <person name="Whittaker C.A."/>
            <person name="Wu J."/>
            <person name="Bartlett M.C."/>
            <person name="Ma D."/>
            <person name="Leeson R.L."/>
            <person name="Priest M."/>
            <person name="Young S.K."/>
            <person name="Love J.C."/>
        </authorList>
    </citation>
    <scope>NUCLEOTIDE SEQUENCE [LARGE SCALE GENOMIC DNA]</scope>
    <source>
        <strain evidence="1 2">ATCC 28485</strain>
    </source>
</reference>
<proteinExistence type="predicted"/>
<dbReference type="OrthoDB" id="337660at2759"/>
<dbReference type="AlphaFoldDB" id="A0A1B2JC75"/>
<accession>A0A1B2JC75</accession>
<evidence type="ECO:0000313" key="1">
    <source>
        <dbReference type="EMBL" id="ANZ75408.1"/>
    </source>
</evidence>
<gene>
    <name evidence="1" type="ORF">ATY40_BA7502354</name>
</gene>
<dbReference type="Proteomes" id="UP000094565">
    <property type="component" value="Chromosome 2"/>
</dbReference>
<dbReference type="Gene3D" id="3.30.420.40">
    <property type="match status" value="1"/>
</dbReference>
<name>A0A1B2JC75_PICPA</name>
<keyword evidence="2" id="KW-1185">Reference proteome</keyword>
<protein>
    <submittedName>
        <fullName evidence="1">BA75_02354T0</fullName>
    </submittedName>
</protein>
<sequence length="209" mass="24213">MQKVLLDLGFKSIQFLPESLLYCFGSGIRNAIIVDVSWEGVYIIPVYDLRILNSSVKATNRGYKNLHYSGSRNLDVYDFDSVFYELEKYASYSASIEEVKEIFFPLEDNEHLLDNEEQSVSKLLVELVQELPIDIRKELRSKILITNKFLVPHFKEILHEEIDFIGTKIFSSLDVWQCTSLYADYFSSVGSHGEWPDLLYSWLVSDQVS</sequence>
<organism evidence="1 2">
    <name type="scientific">Komagataella pastoris</name>
    <name type="common">Yeast</name>
    <name type="synonym">Pichia pastoris</name>
    <dbReference type="NCBI Taxonomy" id="4922"/>
    <lineage>
        <taxon>Eukaryota</taxon>
        <taxon>Fungi</taxon>
        <taxon>Dikarya</taxon>
        <taxon>Ascomycota</taxon>
        <taxon>Saccharomycotina</taxon>
        <taxon>Pichiomycetes</taxon>
        <taxon>Pichiales</taxon>
        <taxon>Pichiaceae</taxon>
        <taxon>Komagataella</taxon>
    </lineage>
</organism>
<evidence type="ECO:0000313" key="2">
    <source>
        <dbReference type="Proteomes" id="UP000094565"/>
    </source>
</evidence>